<proteinExistence type="predicted"/>
<sequence length="96" mass="11615">MFEQEERLRKFAEDRWSTLEEQMQKSRTKKKQLYLQLLQKFVNFPYPSKNSNITETVDTKQENYQNQSVDMVEDKRNTISSISHQKSILKSVPKWK</sequence>
<comment type="caution">
    <text evidence="1">The sequence shown here is derived from an EMBL/GenBank/DDBJ whole genome shotgun (WGS) entry which is preliminary data.</text>
</comment>
<protein>
    <submittedName>
        <fullName evidence="1">Uncharacterized protein</fullName>
    </submittedName>
</protein>
<accession>A0A8X6KCP3</accession>
<reference evidence="1" key="1">
    <citation type="submission" date="2020-08" db="EMBL/GenBank/DDBJ databases">
        <title>Multicomponent nature underlies the extraordinary mechanical properties of spider dragline silk.</title>
        <authorList>
            <person name="Kono N."/>
            <person name="Nakamura H."/>
            <person name="Mori M."/>
            <person name="Yoshida Y."/>
            <person name="Ohtoshi R."/>
            <person name="Malay A.D."/>
            <person name="Moran D.A.P."/>
            <person name="Tomita M."/>
            <person name="Numata K."/>
            <person name="Arakawa K."/>
        </authorList>
    </citation>
    <scope>NUCLEOTIDE SEQUENCE</scope>
</reference>
<name>A0A8X6KCP3_9ARAC</name>
<gene>
    <name evidence="1" type="ORF">TNIN_33951</name>
</gene>
<dbReference type="Proteomes" id="UP000886998">
    <property type="component" value="Unassembled WGS sequence"/>
</dbReference>
<dbReference type="OrthoDB" id="10068277at2759"/>
<dbReference type="AlphaFoldDB" id="A0A8X6KCP3"/>
<evidence type="ECO:0000313" key="1">
    <source>
        <dbReference type="EMBL" id="GFS39864.1"/>
    </source>
</evidence>
<organism evidence="1 2">
    <name type="scientific">Trichonephila inaurata madagascariensis</name>
    <dbReference type="NCBI Taxonomy" id="2747483"/>
    <lineage>
        <taxon>Eukaryota</taxon>
        <taxon>Metazoa</taxon>
        <taxon>Ecdysozoa</taxon>
        <taxon>Arthropoda</taxon>
        <taxon>Chelicerata</taxon>
        <taxon>Arachnida</taxon>
        <taxon>Araneae</taxon>
        <taxon>Araneomorphae</taxon>
        <taxon>Entelegynae</taxon>
        <taxon>Araneoidea</taxon>
        <taxon>Nephilidae</taxon>
        <taxon>Trichonephila</taxon>
        <taxon>Trichonephila inaurata</taxon>
    </lineage>
</organism>
<dbReference type="EMBL" id="BMAV01025240">
    <property type="protein sequence ID" value="GFS39864.1"/>
    <property type="molecule type" value="Genomic_DNA"/>
</dbReference>
<evidence type="ECO:0000313" key="2">
    <source>
        <dbReference type="Proteomes" id="UP000886998"/>
    </source>
</evidence>
<keyword evidence="2" id="KW-1185">Reference proteome</keyword>